<evidence type="ECO:0000256" key="2">
    <source>
        <dbReference type="ARBA" id="ARBA00022723"/>
    </source>
</evidence>
<feature type="compositionally biased region" description="Polar residues" evidence="5">
    <location>
        <begin position="1"/>
        <end position="10"/>
    </location>
</feature>
<dbReference type="PANTHER" id="PTHR46910">
    <property type="entry name" value="TRANSCRIPTION FACTOR PDR1"/>
    <property type="match status" value="1"/>
</dbReference>
<sequence>MTSDLPSSSKRTIDGKPKCTISPEPESQAYLKRPRHKLPYYRTSIACKYCRNRKTRCVLGPLKQKGKCRNCERLGRECVFLTVDKDPPSWLRKQSQSESTSGNDVSKYDETREAAIESLEMQCASAGTPNLSPALVCIDALNAYEQPTTQSLPTPFCPDMDQQLHTAQHTPSNWPLNEDSQHYWTSIDEVYTQIPHLLWNWDIQSHDKPHPQPLSSSGTGDYGGELLV</sequence>
<dbReference type="GO" id="GO:0008270">
    <property type="term" value="F:zinc ion binding"/>
    <property type="evidence" value="ECO:0007669"/>
    <property type="project" value="InterPro"/>
</dbReference>
<evidence type="ECO:0000256" key="4">
    <source>
        <dbReference type="ARBA" id="ARBA00023242"/>
    </source>
</evidence>
<dbReference type="GO" id="GO:0000981">
    <property type="term" value="F:DNA-binding transcription factor activity, RNA polymerase II-specific"/>
    <property type="evidence" value="ECO:0007669"/>
    <property type="project" value="InterPro"/>
</dbReference>
<evidence type="ECO:0000259" key="6">
    <source>
        <dbReference type="PROSITE" id="PS50048"/>
    </source>
</evidence>
<dbReference type="Proteomes" id="UP000799772">
    <property type="component" value="Unassembled WGS sequence"/>
</dbReference>
<keyword evidence="4" id="KW-0539">Nucleus</keyword>
<proteinExistence type="predicted"/>
<dbReference type="GO" id="GO:0003677">
    <property type="term" value="F:DNA binding"/>
    <property type="evidence" value="ECO:0007669"/>
    <property type="project" value="UniProtKB-KW"/>
</dbReference>
<keyword evidence="3" id="KW-0238">DNA-binding</keyword>
<dbReference type="PROSITE" id="PS50048">
    <property type="entry name" value="ZN2_CY6_FUNGAL_2"/>
    <property type="match status" value="1"/>
</dbReference>
<dbReference type="SMART" id="SM00066">
    <property type="entry name" value="GAL4"/>
    <property type="match status" value="1"/>
</dbReference>
<feature type="region of interest" description="Disordered" evidence="5">
    <location>
        <begin position="89"/>
        <end position="108"/>
    </location>
</feature>
<evidence type="ECO:0000313" key="8">
    <source>
        <dbReference type="Proteomes" id="UP000799772"/>
    </source>
</evidence>
<dbReference type="EMBL" id="ML978142">
    <property type="protein sequence ID" value="KAF2092812.1"/>
    <property type="molecule type" value="Genomic_DNA"/>
</dbReference>
<dbReference type="InterPro" id="IPR001138">
    <property type="entry name" value="Zn2Cys6_DnaBD"/>
</dbReference>
<keyword evidence="2" id="KW-0479">Metal-binding</keyword>
<dbReference type="InterPro" id="IPR036864">
    <property type="entry name" value="Zn2-C6_fun-type_DNA-bd_sf"/>
</dbReference>
<feature type="region of interest" description="Disordered" evidence="5">
    <location>
        <begin position="208"/>
        <end position="228"/>
    </location>
</feature>
<dbReference type="AlphaFoldDB" id="A0A9P4I438"/>
<dbReference type="PROSITE" id="PS00463">
    <property type="entry name" value="ZN2_CY6_FUNGAL_1"/>
    <property type="match status" value="1"/>
</dbReference>
<keyword evidence="8" id="KW-1185">Reference proteome</keyword>
<gene>
    <name evidence="7" type="ORF">NA57DRAFT_81960</name>
</gene>
<dbReference type="GO" id="GO:0005634">
    <property type="term" value="C:nucleus"/>
    <property type="evidence" value="ECO:0007669"/>
    <property type="project" value="UniProtKB-SubCell"/>
</dbReference>
<name>A0A9P4I438_9PEZI</name>
<dbReference type="Gene3D" id="4.10.240.10">
    <property type="entry name" value="Zn(2)-C6 fungal-type DNA-binding domain"/>
    <property type="match status" value="1"/>
</dbReference>
<dbReference type="OrthoDB" id="4150019at2759"/>
<reference evidence="7" key="1">
    <citation type="journal article" date="2020" name="Stud. Mycol.">
        <title>101 Dothideomycetes genomes: a test case for predicting lifestyles and emergence of pathogens.</title>
        <authorList>
            <person name="Haridas S."/>
            <person name="Albert R."/>
            <person name="Binder M."/>
            <person name="Bloem J."/>
            <person name="Labutti K."/>
            <person name="Salamov A."/>
            <person name="Andreopoulos B."/>
            <person name="Baker S."/>
            <person name="Barry K."/>
            <person name="Bills G."/>
            <person name="Bluhm B."/>
            <person name="Cannon C."/>
            <person name="Castanera R."/>
            <person name="Culley D."/>
            <person name="Daum C."/>
            <person name="Ezra D."/>
            <person name="Gonzalez J."/>
            <person name="Henrissat B."/>
            <person name="Kuo A."/>
            <person name="Liang C."/>
            <person name="Lipzen A."/>
            <person name="Lutzoni F."/>
            <person name="Magnuson J."/>
            <person name="Mondo S."/>
            <person name="Nolan M."/>
            <person name="Ohm R."/>
            <person name="Pangilinan J."/>
            <person name="Park H.-J."/>
            <person name="Ramirez L."/>
            <person name="Alfaro M."/>
            <person name="Sun H."/>
            <person name="Tritt A."/>
            <person name="Yoshinaga Y."/>
            <person name="Zwiers L.-H."/>
            <person name="Turgeon B."/>
            <person name="Goodwin S."/>
            <person name="Spatafora J."/>
            <person name="Crous P."/>
            <person name="Grigoriev I."/>
        </authorList>
    </citation>
    <scope>NUCLEOTIDE SEQUENCE</scope>
    <source>
        <strain evidence="7">CBS 133067</strain>
    </source>
</reference>
<feature type="domain" description="Zn(2)-C6 fungal-type" evidence="6">
    <location>
        <begin position="46"/>
        <end position="80"/>
    </location>
</feature>
<evidence type="ECO:0000256" key="1">
    <source>
        <dbReference type="ARBA" id="ARBA00004123"/>
    </source>
</evidence>
<accession>A0A9P4I438</accession>
<feature type="compositionally biased region" description="Polar residues" evidence="5">
    <location>
        <begin position="92"/>
        <end position="104"/>
    </location>
</feature>
<feature type="region of interest" description="Disordered" evidence="5">
    <location>
        <begin position="1"/>
        <end position="27"/>
    </location>
</feature>
<comment type="subcellular location">
    <subcellularLocation>
        <location evidence="1">Nucleus</location>
    </subcellularLocation>
</comment>
<comment type="caution">
    <text evidence="7">The sequence shown here is derived from an EMBL/GenBank/DDBJ whole genome shotgun (WGS) entry which is preliminary data.</text>
</comment>
<evidence type="ECO:0000256" key="3">
    <source>
        <dbReference type="ARBA" id="ARBA00023125"/>
    </source>
</evidence>
<dbReference type="InterPro" id="IPR050987">
    <property type="entry name" value="AtrR-like"/>
</dbReference>
<dbReference type="SUPFAM" id="SSF57701">
    <property type="entry name" value="Zn2/Cys6 DNA-binding domain"/>
    <property type="match status" value="1"/>
</dbReference>
<organism evidence="7 8">
    <name type="scientific">Rhizodiscina lignyota</name>
    <dbReference type="NCBI Taxonomy" id="1504668"/>
    <lineage>
        <taxon>Eukaryota</taxon>
        <taxon>Fungi</taxon>
        <taxon>Dikarya</taxon>
        <taxon>Ascomycota</taxon>
        <taxon>Pezizomycotina</taxon>
        <taxon>Dothideomycetes</taxon>
        <taxon>Pleosporomycetidae</taxon>
        <taxon>Aulographales</taxon>
        <taxon>Rhizodiscinaceae</taxon>
        <taxon>Rhizodiscina</taxon>
    </lineage>
</organism>
<evidence type="ECO:0000256" key="5">
    <source>
        <dbReference type="SAM" id="MobiDB-lite"/>
    </source>
</evidence>
<evidence type="ECO:0000313" key="7">
    <source>
        <dbReference type="EMBL" id="KAF2092812.1"/>
    </source>
</evidence>
<dbReference type="PANTHER" id="PTHR46910:SF3">
    <property type="entry name" value="HALOTOLERANCE PROTEIN 9-RELATED"/>
    <property type="match status" value="1"/>
</dbReference>
<dbReference type="Pfam" id="PF00172">
    <property type="entry name" value="Zn_clus"/>
    <property type="match status" value="1"/>
</dbReference>
<protein>
    <recommendedName>
        <fullName evidence="6">Zn(2)-C6 fungal-type domain-containing protein</fullName>
    </recommendedName>
</protein>
<dbReference type="CDD" id="cd00067">
    <property type="entry name" value="GAL4"/>
    <property type="match status" value="1"/>
</dbReference>